<feature type="binding site" evidence="22">
    <location>
        <position position="354"/>
    </location>
    <ligand>
        <name>substrate</name>
    </ligand>
</feature>
<evidence type="ECO:0000259" key="25">
    <source>
        <dbReference type="PROSITE" id="PS50405"/>
    </source>
</evidence>
<dbReference type="EMBL" id="CAJPVJ010000004">
    <property type="protein sequence ID" value="CAG2156881.1"/>
    <property type="molecule type" value="Genomic_DNA"/>
</dbReference>
<dbReference type="InterPro" id="IPR004045">
    <property type="entry name" value="Glutathione_S-Trfase_N"/>
</dbReference>
<evidence type="ECO:0000256" key="5">
    <source>
        <dbReference type="ARBA" id="ARBA00001955"/>
    </source>
</evidence>
<dbReference type="Gene3D" id="2.30.30.230">
    <property type="entry name" value="Fumarylacetoacetase, N-terminal domain"/>
    <property type="match status" value="1"/>
</dbReference>
<dbReference type="OrthoDB" id="9971669at2759"/>
<feature type="binding site" evidence="23">
    <location>
        <position position="261"/>
    </location>
    <ligand>
        <name>Mg(2+)</name>
        <dbReference type="ChEBI" id="CHEBI:18420"/>
    </ligand>
</feature>
<evidence type="ECO:0000256" key="18">
    <source>
        <dbReference type="ARBA" id="ARBA00023232"/>
    </source>
</evidence>
<evidence type="ECO:0000256" key="17">
    <source>
        <dbReference type="ARBA" id="ARBA00022878"/>
    </source>
</evidence>
<protein>
    <recommendedName>
        <fullName evidence="12">Fumarylacetoacetase</fullName>
        <ecNumber evidence="10">3.7.1.2</ecNumber>
        <ecNumber evidence="11">5.2.1.2</ecNumber>
    </recommendedName>
    <alternativeName>
        <fullName evidence="19">Beta-diketonase</fullName>
    </alternativeName>
    <alternativeName>
        <fullName evidence="20">Fumarylacetoacetate hydrolase</fullName>
    </alternativeName>
</protein>
<dbReference type="GO" id="GO:0046872">
    <property type="term" value="F:metal ion binding"/>
    <property type="evidence" value="ECO:0007669"/>
    <property type="project" value="UniProtKB-KW"/>
</dbReference>
<evidence type="ECO:0000256" key="13">
    <source>
        <dbReference type="ARBA" id="ARBA00022723"/>
    </source>
</evidence>
<dbReference type="SUPFAM" id="SSF52833">
    <property type="entry name" value="Thioredoxin-like"/>
    <property type="match status" value="1"/>
</dbReference>
<keyword evidence="14" id="KW-0378">Hydrolase</keyword>
<comment type="similarity">
    <text evidence="9">Belongs to the FAH family.</text>
</comment>
<evidence type="ECO:0000256" key="7">
    <source>
        <dbReference type="ARBA" id="ARBA00004782"/>
    </source>
</evidence>
<dbReference type="Gene3D" id="1.20.1050.10">
    <property type="match status" value="1"/>
</dbReference>
<evidence type="ECO:0000256" key="3">
    <source>
        <dbReference type="ARBA" id="ARBA00001913"/>
    </source>
</evidence>
<dbReference type="InterPro" id="IPR036249">
    <property type="entry name" value="Thioredoxin-like_sf"/>
</dbReference>
<dbReference type="SUPFAM" id="SSF56529">
    <property type="entry name" value="FAH"/>
    <property type="match status" value="1"/>
</dbReference>
<feature type="active site" description="Proton acceptor" evidence="21">
    <location>
        <position position="137"/>
    </location>
</feature>
<dbReference type="Pfam" id="PF13417">
    <property type="entry name" value="GST_N_3"/>
    <property type="match status" value="1"/>
</dbReference>
<feature type="binding site" evidence="23">
    <location>
        <position position="237"/>
    </location>
    <ligand>
        <name>Ca(2+)</name>
        <dbReference type="ChEBI" id="CHEBI:29108"/>
    </ligand>
</feature>
<sequence>MSSHLTCFLEIDSQSDFTIHNLPYGIFSETPQGTKRVGVAIGDWVIDLAHLEAHGLLTINGHQDCFNQATLNKFIETGKHNWQKVRTALQSLLSAENPTLRDDVVLRQNALFKQNTVTLHLPIQVSGYTDFYSSKEHATNVGTMFRDPKNALLPNWSELPVGYNGRASSVIVSGKDIVRPSGQIKLPDQERPVFSATRKLDFELETAFIVGKATELGEPIAITDAWEHIFGMVLLNDWSARDIQQWEYVPLGPFNAKTFASAISPWVVTMQALEPFKVKGPEQQPKPLCYLEENIANSYDIHLSIEVQSPQSAQADVICQTNFKYMYWSMAQQLTHHTIAGCNVQVGDLMGSGTISGPTEDAYGSLLELTWNTTKPLTLSNGEKRGFLQDGDRVVMKGYCEKAGIRVGFGEVANSILPARHSAAYRVRIALNLKQLSYEIQPVHLVKNEQLLERYQALNPSQCVPTLVDEDQSFLQSLSILEYLEERYPAISLLPDNIVTRCKVRAFAQAIACDIHPLNNLRVLKYLQNDLSLSDEQKKHWYQHWIIAGFNSLEAQLQDSNGQFCFGTQPTFADCCLIPQVYNAKRFKIDLSAFAKIESISQHCLTLPAFFNAAPEQQPDWE</sequence>
<dbReference type="GO" id="GO:0016034">
    <property type="term" value="F:maleylacetoacetate isomerase activity"/>
    <property type="evidence" value="ECO:0007669"/>
    <property type="project" value="UniProtKB-EC"/>
</dbReference>
<feature type="binding site" evidence="23">
    <location>
        <position position="203"/>
    </location>
    <ligand>
        <name>Ca(2+)</name>
        <dbReference type="ChEBI" id="CHEBI:29108"/>
    </ligand>
</feature>
<dbReference type="InterPro" id="IPR036462">
    <property type="entry name" value="Fumarylacetoacetase_N_sf"/>
</dbReference>
<dbReference type="InterPro" id="IPR015377">
    <property type="entry name" value="Fumarylacetoacetase_N"/>
</dbReference>
<evidence type="ECO:0000256" key="2">
    <source>
        <dbReference type="ARBA" id="ARBA00001622"/>
    </source>
</evidence>
<evidence type="ECO:0000313" key="27">
    <source>
        <dbReference type="Proteomes" id="UP000728032"/>
    </source>
</evidence>
<dbReference type="PANTHER" id="PTHR43069">
    <property type="entry name" value="FUMARYLACETOACETASE"/>
    <property type="match status" value="1"/>
</dbReference>
<evidence type="ECO:0000256" key="4">
    <source>
        <dbReference type="ARBA" id="ARBA00001946"/>
    </source>
</evidence>
<dbReference type="EC" id="5.2.1.2" evidence="11"/>
<feature type="domain" description="GST C-terminal" evidence="25">
    <location>
        <begin position="497"/>
        <end position="622"/>
    </location>
</feature>
<dbReference type="InterPro" id="IPR040079">
    <property type="entry name" value="Glutathione_S-Trfase"/>
</dbReference>
<evidence type="ECO:0000256" key="16">
    <source>
        <dbReference type="ARBA" id="ARBA00022842"/>
    </source>
</evidence>
<feature type="domain" description="GST N-terminal" evidence="24">
    <location>
        <begin position="411"/>
        <end position="492"/>
    </location>
</feature>
<dbReference type="EMBL" id="OC914829">
    <property type="protein sequence ID" value="CAD7636392.1"/>
    <property type="molecule type" value="Genomic_DNA"/>
</dbReference>
<dbReference type="InterPro" id="IPR036663">
    <property type="entry name" value="Fumarylacetoacetase_C_sf"/>
</dbReference>
<dbReference type="Pfam" id="PF09298">
    <property type="entry name" value="FAA_hydrolase_N"/>
    <property type="match status" value="1"/>
</dbReference>
<evidence type="ECO:0000313" key="26">
    <source>
        <dbReference type="EMBL" id="CAD7636392.1"/>
    </source>
</evidence>
<dbReference type="FunFam" id="3.90.850.10:FF:000004">
    <property type="entry name" value="Fumarylacetoacetase"/>
    <property type="match status" value="1"/>
</dbReference>
<comment type="pathway">
    <text evidence="6">Amino-acid degradation; L-phenylalanine degradation; acetoacetate and fumarate from L-phenylalanine: step 5/6.</text>
</comment>
<dbReference type="InterPro" id="IPR010987">
    <property type="entry name" value="Glutathione-S-Trfase_C-like"/>
</dbReference>
<keyword evidence="15 23" id="KW-0106">Calcium</keyword>
<comment type="cofactor">
    <cofactor evidence="4 23">
        <name>Mg(2+)</name>
        <dbReference type="ChEBI" id="CHEBI:18420"/>
    </cofactor>
</comment>
<feature type="binding site" evidence="22">
    <location>
        <position position="146"/>
    </location>
    <ligand>
        <name>substrate</name>
    </ligand>
</feature>
<dbReference type="Gene3D" id="3.90.850.10">
    <property type="entry name" value="Fumarylacetoacetase-like, C-terminal domain"/>
    <property type="match status" value="1"/>
</dbReference>
<dbReference type="SUPFAM" id="SSF47616">
    <property type="entry name" value="GST C-terminal domain-like"/>
    <property type="match status" value="1"/>
</dbReference>
<dbReference type="InterPro" id="IPR036282">
    <property type="entry name" value="Glutathione-S-Trfase_C_sf"/>
</dbReference>
<evidence type="ECO:0000256" key="8">
    <source>
        <dbReference type="ARBA" id="ARBA00010007"/>
    </source>
</evidence>
<comment type="similarity">
    <text evidence="8">Belongs to the GST superfamily. Zeta family.</text>
</comment>
<evidence type="ECO:0000256" key="1">
    <source>
        <dbReference type="ARBA" id="ARBA00000353"/>
    </source>
</evidence>
<feature type="binding site" evidence="22">
    <location>
        <position position="248"/>
    </location>
    <ligand>
        <name>substrate</name>
    </ligand>
</feature>
<comment type="cofactor">
    <cofactor evidence="3 23">
        <name>Ca(2+)</name>
        <dbReference type="ChEBI" id="CHEBI:29108"/>
    </cofactor>
</comment>
<comment type="pathway">
    <text evidence="7">Amino-acid degradation; L-phenylalanine degradation; acetoacetate and fumarate from L-phenylalanine: step 6/6.</text>
</comment>
<evidence type="ECO:0000256" key="21">
    <source>
        <dbReference type="PIRSR" id="PIRSR605959-1"/>
    </source>
</evidence>
<feature type="binding site" evidence="22">
    <location>
        <position position="132"/>
    </location>
    <ligand>
        <name>substrate</name>
    </ligand>
</feature>
<gene>
    <name evidence="26" type="ORF">ONB1V03_LOCUS155</name>
</gene>
<dbReference type="CDD" id="cd03191">
    <property type="entry name" value="GST_C_Zeta"/>
    <property type="match status" value="1"/>
</dbReference>
<dbReference type="NCBIfam" id="TIGR01266">
    <property type="entry name" value="fum_ac_acetase"/>
    <property type="match status" value="1"/>
</dbReference>
<dbReference type="AlphaFoldDB" id="A0A7R9Q8I6"/>
<name>A0A7R9Q8I6_9ACAR</name>
<keyword evidence="17" id="KW-0828">Tyrosine catabolism</keyword>
<dbReference type="InterPro" id="IPR034330">
    <property type="entry name" value="GST_Zeta_C"/>
</dbReference>
<comment type="catalytic activity">
    <reaction evidence="1">
        <text>4-fumarylacetoacetate + H2O = acetoacetate + fumarate + H(+)</text>
        <dbReference type="Rhea" id="RHEA:10244"/>
        <dbReference type="ChEBI" id="CHEBI:13705"/>
        <dbReference type="ChEBI" id="CHEBI:15377"/>
        <dbReference type="ChEBI" id="CHEBI:15378"/>
        <dbReference type="ChEBI" id="CHEBI:18034"/>
        <dbReference type="ChEBI" id="CHEBI:29806"/>
        <dbReference type="EC" id="3.7.1.2"/>
    </reaction>
</comment>
<comment type="catalytic activity">
    <reaction evidence="2">
        <text>4-maleylacetoacetate = 4-fumarylacetoacetate</text>
        <dbReference type="Rhea" id="RHEA:14817"/>
        <dbReference type="ChEBI" id="CHEBI:17105"/>
        <dbReference type="ChEBI" id="CHEBI:18034"/>
        <dbReference type="EC" id="5.2.1.2"/>
    </reaction>
</comment>
<dbReference type="PROSITE" id="PS50405">
    <property type="entry name" value="GST_CTER"/>
    <property type="match status" value="1"/>
</dbReference>
<dbReference type="SFLD" id="SFLDS00019">
    <property type="entry name" value="Glutathione_Transferase_(cytos"/>
    <property type="match status" value="1"/>
</dbReference>
<dbReference type="UniPathway" id="UPA00139">
    <property type="reaction ID" value="UER00340"/>
</dbReference>
<keyword evidence="27" id="KW-1185">Reference proteome</keyword>
<dbReference type="NCBIfam" id="TIGR01262">
    <property type="entry name" value="maiA"/>
    <property type="match status" value="1"/>
</dbReference>
<dbReference type="GO" id="GO:0006572">
    <property type="term" value="P:L-tyrosine catabolic process"/>
    <property type="evidence" value="ECO:0007669"/>
    <property type="project" value="UniProtKB-KW"/>
</dbReference>
<comment type="cofactor">
    <cofactor evidence="5">
        <name>glutathione</name>
        <dbReference type="ChEBI" id="CHEBI:57925"/>
    </cofactor>
</comment>
<feature type="binding site" evidence="23">
    <location>
        <position position="257"/>
    </location>
    <ligand>
        <name>Mg(2+)</name>
        <dbReference type="ChEBI" id="CHEBI:18420"/>
    </ligand>
</feature>
<accession>A0A7R9Q8I6</accession>
<feature type="binding site" evidence="22">
    <location>
        <position position="244"/>
    </location>
    <ligand>
        <name>substrate</name>
    </ligand>
</feature>
<organism evidence="26">
    <name type="scientific">Oppiella nova</name>
    <dbReference type="NCBI Taxonomy" id="334625"/>
    <lineage>
        <taxon>Eukaryota</taxon>
        <taxon>Metazoa</taxon>
        <taxon>Ecdysozoa</taxon>
        <taxon>Arthropoda</taxon>
        <taxon>Chelicerata</taxon>
        <taxon>Arachnida</taxon>
        <taxon>Acari</taxon>
        <taxon>Acariformes</taxon>
        <taxon>Sarcoptiformes</taxon>
        <taxon>Oribatida</taxon>
        <taxon>Brachypylina</taxon>
        <taxon>Oppioidea</taxon>
        <taxon>Oppiidae</taxon>
        <taxon>Oppiella</taxon>
    </lineage>
</organism>
<keyword evidence="18" id="KW-0585">Phenylalanine catabolism</keyword>
<evidence type="ECO:0000256" key="10">
    <source>
        <dbReference type="ARBA" id="ARBA00012094"/>
    </source>
</evidence>
<evidence type="ECO:0000256" key="20">
    <source>
        <dbReference type="ARBA" id="ARBA00031740"/>
    </source>
</evidence>
<keyword evidence="13 23" id="KW-0479">Metal-binding</keyword>
<dbReference type="InterPro" id="IPR005959">
    <property type="entry name" value="Fumarylacetoacetase"/>
</dbReference>
<dbReference type="GO" id="GO:0005737">
    <property type="term" value="C:cytoplasm"/>
    <property type="evidence" value="ECO:0007669"/>
    <property type="project" value="InterPro"/>
</dbReference>
<dbReference type="PANTHER" id="PTHR43069:SF2">
    <property type="entry name" value="FUMARYLACETOACETASE"/>
    <property type="match status" value="1"/>
</dbReference>
<evidence type="ECO:0000256" key="6">
    <source>
        <dbReference type="ARBA" id="ARBA00004671"/>
    </source>
</evidence>
<evidence type="ECO:0000256" key="23">
    <source>
        <dbReference type="PIRSR" id="PIRSR605959-3"/>
    </source>
</evidence>
<feature type="binding site" evidence="23">
    <location>
        <position position="237"/>
    </location>
    <ligand>
        <name>Mg(2+)</name>
        <dbReference type="ChEBI" id="CHEBI:18420"/>
    </ligand>
</feature>
<evidence type="ECO:0000256" key="12">
    <source>
        <dbReference type="ARBA" id="ARBA00014741"/>
    </source>
</evidence>
<keyword evidence="16 23" id="KW-0460">Magnesium</keyword>
<dbReference type="PROSITE" id="PS50404">
    <property type="entry name" value="GST_NTER"/>
    <property type="match status" value="1"/>
</dbReference>
<evidence type="ECO:0000256" key="14">
    <source>
        <dbReference type="ARBA" id="ARBA00022801"/>
    </source>
</evidence>
<dbReference type="EC" id="3.7.1.2" evidence="10"/>
<dbReference type="InterPro" id="IPR011234">
    <property type="entry name" value="Fumarylacetoacetase-like_C"/>
</dbReference>
<evidence type="ECO:0000256" key="22">
    <source>
        <dbReference type="PIRSR" id="PIRSR605959-2"/>
    </source>
</evidence>
<feature type="binding site" evidence="23">
    <location>
        <position position="205"/>
    </location>
    <ligand>
        <name>Ca(2+)</name>
        <dbReference type="ChEBI" id="CHEBI:29108"/>
    </ligand>
</feature>
<feature type="binding site" evidence="23">
    <location>
        <position position="130"/>
    </location>
    <ligand>
        <name>Ca(2+)</name>
        <dbReference type="ChEBI" id="CHEBI:29108"/>
    </ligand>
</feature>
<dbReference type="SUPFAM" id="SSF63433">
    <property type="entry name" value="Fumarylacetoacetate hydrolase, FAH, N-terminal domain"/>
    <property type="match status" value="1"/>
</dbReference>
<dbReference type="InterPro" id="IPR005955">
    <property type="entry name" value="GST_Zeta"/>
</dbReference>
<evidence type="ECO:0000256" key="11">
    <source>
        <dbReference type="ARBA" id="ARBA00013199"/>
    </source>
</evidence>
<dbReference type="GO" id="GO:1902000">
    <property type="term" value="P:homogentisate catabolic process"/>
    <property type="evidence" value="ECO:0007669"/>
    <property type="project" value="TreeGrafter"/>
</dbReference>
<dbReference type="FunFam" id="1.20.1050.10:FF:000017">
    <property type="entry name" value="Maleylacetoacetate isomerase"/>
    <property type="match status" value="1"/>
</dbReference>
<dbReference type="GO" id="GO:0004334">
    <property type="term" value="F:fumarylacetoacetase activity"/>
    <property type="evidence" value="ECO:0007669"/>
    <property type="project" value="UniProtKB-EC"/>
</dbReference>
<dbReference type="Proteomes" id="UP000728032">
    <property type="component" value="Unassembled WGS sequence"/>
</dbReference>
<dbReference type="Gene3D" id="3.40.30.10">
    <property type="entry name" value="Glutaredoxin"/>
    <property type="match status" value="1"/>
</dbReference>
<evidence type="ECO:0000256" key="19">
    <source>
        <dbReference type="ARBA" id="ARBA00030270"/>
    </source>
</evidence>
<evidence type="ECO:0000259" key="24">
    <source>
        <dbReference type="PROSITE" id="PS50404"/>
    </source>
</evidence>
<proteinExistence type="inferred from homology"/>
<evidence type="ECO:0000256" key="15">
    <source>
        <dbReference type="ARBA" id="ARBA00022837"/>
    </source>
</evidence>
<reference evidence="26" key="1">
    <citation type="submission" date="2020-11" db="EMBL/GenBank/DDBJ databases">
        <authorList>
            <person name="Tran Van P."/>
        </authorList>
    </citation>
    <scope>NUCLEOTIDE SEQUENCE</scope>
</reference>
<dbReference type="SFLD" id="SFLDG00358">
    <property type="entry name" value="Main_(cytGST)"/>
    <property type="match status" value="1"/>
</dbReference>
<evidence type="ECO:0000256" key="9">
    <source>
        <dbReference type="ARBA" id="ARBA00010211"/>
    </source>
</evidence>
<dbReference type="Pfam" id="PF01557">
    <property type="entry name" value="FAA_hydrolase"/>
    <property type="match status" value="1"/>
</dbReference>
<dbReference type="GO" id="GO:0006559">
    <property type="term" value="P:L-phenylalanine catabolic process"/>
    <property type="evidence" value="ECO:0007669"/>
    <property type="project" value="UniProtKB-UniPathway"/>
</dbReference>